<reference evidence="1 2" key="1">
    <citation type="submission" date="2018-06" db="EMBL/GenBank/DDBJ databases">
        <authorList>
            <consortium name="Pathogen Informatics"/>
            <person name="Doyle S."/>
        </authorList>
    </citation>
    <scope>NUCLEOTIDE SEQUENCE [LARGE SCALE GENOMIC DNA]</scope>
    <source>
        <strain evidence="1 2">NCTC11157</strain>
    </source>
</reference>
<name>A0A379DYH1_9BACT</name>
<dbReference type="EMBL" id="UGTL01000001">
    <property type="protein sequence ID" value="SUB85121.1"/>
    <property type="molecule type" value="Genomic_DNA"/>
</dbReference>
<gene>
    <name evidence="1" type="ORF">NCTC11157_00843</name>
</gene>
<evidence type="ECO:0000313" key="2">
    <source>
        <dbReference type="Proteomes" id="UP000254072"/>
    </source>
</evidence>
<sequence length="118" mass="13871">MPTTYGTDIVYCLKSHCGVRGYCRQKWVLQVQIICKFSNERTCKRNKDVQGLSCGFEDKYFFCMSLFLFQFEYMNVAMIHFCFHFHVKVAFVNAHAFYIVAISTSEVDVVFLDHFMCP</sequence>
<dbReference type="Proteomes" id="UP000254072">
    <property type="component" value="Unassembled WGS sequence"/>
</dbReference>
<proteinExistence type="predicted"/>
<accession>A0A379DYH1</accession>
<organism evidence="1 2">
    <name type="scientific">Prevotella disiens</name>
    <dbReference type="NCBI Taxonomy" id="28130"/>
    <lineage>
        <taxon>Bacteria</taxon>
        <taxon>Pseudomonadati</taxon>
        <taxon>Bacteroidota</taxon>
        <taxon>Bacteroidia</taxon>
        <taxon>Bacteroidales</taxon>
        <taxon>Prevotellaceae</taxon>
        <taxon>Prevotella</taxon>
    </lineage>
</organism>
<dbReference type="AlphaFoldDB" id="A0A379DYH1"/>
<evidence type="ECO:0000313" key="1">
    <source>
        <dbReference type="EMBL" id="SUB85121.1"/>
    </source>
</evidence>
<protein>
    <submittedName>
        <fullName evidence="1">Uncharacterized protein</fullName>
    </submittedName>
</protein>